<dbReference type="PANTHER" id="PTHR12128">
    <property type="entry name" value="DIHYDRODIPICOLINATE SYNTHASE"/>
    <property type="match status" value="1"/>
</dbReference>
<proteinExistence type="inferred from homology"/>
<dbReference type="Proteomes" id="UP001156666">
    <property type="component" value="Unassembled WGS sequence"/>
</dbReference>
<keyword evidence="9" id="KW-1185">Reference proteome</keyword>
<keyword evidence="2" id="KW-0963">Cytoplasm</keyword>
<comment type="subcellular location">
    <subcellularLocation>
        <location evidence="1">Cytoplasm</location>
    </subcellularLocation>
</comment>
<feature type="binding site" evidence="7">
    <location>
        <position position="43"/>
    </location>
    <ligand>
        <name>pyruvate</name>
        <dbReference type="ChEBI" id="CHEBI:15361"/>
    </ligand>
</feature>
<dbReference type="SMART" id="SM01130">
    <property type="entry name" value="DHDPS"/>
    <property type="match status" value="1"/>
</dbReference>
<name>A0AA37WDF8_9BACT</name>
<evidence type="ECO:0000256" key="4">
    <source>
        <dbReference type="ARBA" id="ARBA00023277"/>
    </source>
</evidence>
<evidence type="ECO:0000256" key="7">
    <source>
        <dbReference type="PIRSR" id="PIRSR001365-2"/>
    </source>
</evidence>
<dbReference type="RefSeq" id="WP_235294835.1">
    <property type="nucleotide sequence ID" value="NZ_BSOH01000002.1"/>
</dbReference>
<evidence type="ECO:0000256" key="5">
    <source>
        <dbReference type="PIRNR" id="PIRNR001365"/>
    </source>
</evidence>
<dbReference type="PIRSF" id="PIRSF001365">
    <property type="entry name" value="DHDPS"/>
    <property type="match status" value="1"/>
</dbReference>
<organism evidence="8 9">
    <name type="scientific">Portibacter lacus</name>
    <dbReference type="NCBI Taxonomy" id="1099794"/>
    <lineage>
        <taxon>Bacteria</taxon>
        <taxon>Pseudomonadati</taxon>
        <taxon>Bacteroidota</taxon>
        <taxon>Saprospiria</taxon>
        <taxon>Saprospirales</taxon>
        <taxon>Haliscomenobacteraceae</taxon>
        <taxon>Portibacter</taxon>
    </lineage>
</organism>
<evidence type="ECO:0000313" key="9">
    <source>
        <dbReference type="Proteomes" id="UP001156666"/>
    </source>
</evidence>
<dbReference type="EMBL" id="BSOH01000002">
    <property type="protein sequence ID" value="GLR15972.1"/>
    <property type="molecule type" value="Genomic_DNA"/>
</dbReference>
<keyword evidence="4" id="KW-0119">Carbohydrate metabolism</keyword>
<reference evidence="8" key="1">
    <citation type="journal article" date="2014" name="Int. J. Syst. Evol. Microbiol.">
        <title>Complete genome sequence of Corynebacterium casei LMG S-19264T (=DSM 44701T), isolated from a smear-ripened cheese.</title>
        <authorList>
            <consortium name="US DOE Joint Genome Institute (JGI-PGF)"/>
            <person name="Walter F."/>
            <person name="Albersmeier A."/>
            <person name="Kalinowski J."/>
            <person name="Ruckert C."/>
        </authorList>
    </citation>
    <scope>NUCLEOTIDE SEQUENCE</scope>
    <source>
        <strain evidence="8">NBRC 108769</strain>
    </source>
</reference>
<keyword evidence="3 5" id="KW-0456">Lyase</keyword>
<dbReference type="InterPro" id="IPR002220">
    <property type="entry name" value="DapA-like"/>
</dbReference>
<evidence type="ECO:0000256" key="6">
    <source>
        <dbReference type="PIRSR" id="PIRSR001365-1"/>
    </source>
</evidence>
<dbReference type="InterPro" id="IPR013785">
    <property type="entry name" value="Aldolase_TIM"/>
</dbReference>
<accession>A0AA37WDF8</accession>
<dbReference type="GO" id="GO:0016829">
    <property type="term" value="F:lyase activity"/>
    <property type="evidence" value="ECO:0007669"/>
    <property type="project" value="UniProtKB-KW"/>
</dbReference>
<feature type="active site" description="Schiff-base intermediate with substrate" evidence="6">
    <location>
        <position position="162"/>
    </location>
</feature>
<reference evidence="8" key="2">
    <citation type="submission" date="2023-01" db="EMBL/GenBank/DDBJ databases">
        <title>Draft genome sequence of Portibacter lacus strain NBRC 108769.</title>
        <authorList>
            <person name="Sun Q."/>
            <person name="Mori K."/>
        </authorList>
    </citation>
    <scope>NUCLEOTIDE SEQUENCE</scope>
    <source>
        <strain evidence="8">NBRC 108769</strain>
    </source>
</reference>
<comment type="similarity">
    <text evidence="5">Belongs to the DapA family.</text>
</comment>
<evidence type="ECO:0000256" key="2">
    <source>
        <dbReference type="ARBA" id="ARBA00022490"/>
    </source>
</evidence>
<comment type="caution">
    <text evidence="8">The sequence shown here is derived from an EMBL/GenBank/DDBJ whole genome shotgun (WGS) entry which is preliminary data.</text>
</comment>
<dbReference type="Gene3D" id="3.20.20.70">
    <property type="entry name" value="Aldolase class I"/>
    <property type="match status" value="1"/>
</dbReference>
<evidence type="ECO:0000313" key="8">
    <source>
        <dbReference type="EMBL" id="GLR15972.1"/>
    </source>
</evidence>
<protein>
    <submittedName>
        <fullName evidence="8">N-acetylneuraminate lyase</fullName>
    </submittedName>
</protein>
<dbReference type="SUPFAM" id="SSF51569">
    <property type="entry name" value="Aldolase"/>
    <property type="match status" value="1"/>
</dbReference>
<gene>
    <name evidence="8" type="ORF">GCM10007940_05870</name>
</gene>
<evidence type="ECO:0000256" key="1">
    <source>
        <dbReference type="ARBA" id="ARBA00004496"/>
    </source>
</evidence>
<dbReference type="Pfam" id="PF00701">
    <property type="entry name" value="DHDPS"/>
    <property type="match status" value="1"/>
</dbReference>
<dbReference type="GO" id="GO:0005737">
    <property type="term" value="C:cytoplasm"/>
    <property type="evidence" value="ECO:0007669"/>
    <property type="project" value="UniProtKB-SubCell"/>
</dbReference>
<feature type="active site" description="Proton donor/acceptor" evidence="6">
    <location>
        <position position="132"/>
    </location>
</feature>
<dbReference type="PANTHER" id="PTHR12128:SF21">
    <property type="entry name" value="N-ACETYLNEURAMINATE LYASE"/>
    <property type="match status" value="1"/>
</dbReference>
<evidence type="ECO:0000256" key="3">
    <source>
        <dbReference type="ARBA" id="ARBA00023239"/>
    </source>
</evidence>
<dbReference type="PRINTS" id="PR00146">
    <property type="entry name" value="DHPICSNTHASE"/>
</dbReference>
<feature type="binding site" evidence="7">
    <location>
        <position position="207"/>
    </location>
    <ligand>
        <name>pyruvate</name>
        <dbReference type="ChEBI" id="CHEBI:15361"/>
    </ligand>
</feature>
<sequence>MKLIAAVYAPMQADQSLNLEIIDQYAPFLMTNGIKGVFVNGSTGDFVSLTDKERMELIEKWSDYSKEDFKIINHVGHNSLREARKLASHASKYVDGIAVLPPYYFKLKRIQDLVLYCKQIAEAAPNVPFYYYHIPALSGANFKMRDFVEIAVKEIPTFQGIKFTNNDFIDYQECVLYNDLLAEKYEMYFGIDEMLMNSLNLGGNGWVGSTYNHIAPLYQSIMEAFGNQEYKLAMEMQSKAIKFVNILDGYGGFNGAGKSYMRALGVDCGPTRFPHTSLADDNILEINKKLKSAGLTESNFSSK</sequence>
<dbReference type="AlphaFoldDB" id="A0AA37WDF8"/>